<dbReference type="EMBL" id="BFEA01000185">
    <property type="protein sequence ID" value="GBG73525.1"/>
    <property type="molecule type" value="Genomic_DNA"/>
</dbReference>
<dbReference type="Pfam" id="PF17921">
    <property type="entry name" value="Integrase_H2C2"/>
    <property type="match status" value="1"/>
</dbReference>
<evidence type="ECO:0000313" key="3">
    <source>
        <dbReference type="EMBL" id="GBG73525.1"/>
    </source>
</evidence>
<feature type="compositionally biased region" description="Basic and acidic residues" evidence="1">
    <location>
        <begin position="953"/>
        <end position="963"/>
    </location>
</feature>
<dbReference type="GO" id="GO:0004190">
    <property type="term" value="F:aspartic-type endopeptidase activity"/>
    <property type="evidence" value="ECO:0007669"/>
    <property type="project" value="InterPro"/>
</dbReference>
<feature type="compositionally biased region" description="Acidic residues" evidence="1">
    <location>
        <begin position="1065"/>
        <end position="1082"/>
    </location>
</feature>
<dbReference type="STRING" id="69332.A0A388KTY2"/>
<feature type="domain" description="Integrase zinc-binding" evidence="2">
    <location>
        <begin position="483"/>
        <end position="534"/>
    </location>
</feature>
<proteinExistence type="predicted"/>
<feature type="region of interest" description="Disordered" evidence="1">
    <location>
        <begin position="24"/>
        <end position="91"/>
    </location>
</feature>
<dbReference type="AlphaFoldDB" id="A0A388KTY2"/>
<gene>
    <name evidence="3" type="ORF">CBR_g16868</name>
</gene>
<dbReference type="PANTHER" id="PTHR47266">
    <property type="entry name" value="ENDONUCLEASE-RELATED"/>
    <property type="match status" value="1"/>
</dbReference>
<dbReference type="InterPro" id="IPR052160">
    <property type="entry name" value="Gypsy_RT_Integrase-like"/>
</dbReference>
<name>A0A388KTY2_CHABU</name>
<dbReference type="PROSITE" id="PS00141">
    <property type="entry name" value="ASP_PROTEASE"/>
    <property type="match status" value="1"/>
</dbReference>
<evidence type="ECO:0000259" key="2">
    <source>
        <dbReference type="Pfam" id="PF17921"/>
    </source>
</evidence>
<feature type="compositionally biased region" description="Acidic residues" evidence="1">
    <location>
        <begin position="1015"/>
        <end position="1058"/>
    </location>
</feature>
<organism evidence="3 4">
    <name type="scientific">Chara braunii</name>
    <name type="common">Braun's stonewort</name>
    <dbReference type="NCBI Taxonomy" id="69332"/>
    <lineage>
        <taxon>Eukaryota</taxon>
        <taxon>Viridiplantae</taxon>
        <taxon>Streptophyta</taxon>
        <taxon>Charophyceae</taxon>
        <taxon>Charales</taxon>
        <taxon>Characeae</taxon>
        <taxon>Chara</taxon>
    </lineage>
</organism>
<dbReference type="InterPro" id="IPR021109">
    <property type="entry name" value="Peptidase_aspartic_dom_sf"/>
</dbReference>
<dbReference type="GO" id="GO:0006508">
    <property type="term" value="P:proteolysis"/>
    <property type="evidence" value="ECO:0007669"/>
    <property type="project" value="InterPro"/>
</dbReference>
<dbReference type="InterPro" id="IPR001969">
    <property type="entry name" value="Aspartic_peptidase_AS"/>
</dbReference>
<feature type="region of interest" description="Disordered" evidence="1">
    <location>
        <begin position="392"/>
        <end position="412"/>
    </location>
</feature>
<feature type="region of interest" description="Disordered" evidence="1">
    <location>
        <begin position="793"/>
        <end position="825"/>
    </location>
</feature>
<feature type="compositionally biased region" description="Basic and acidic residues" evidence="1">
    <location>
        <begin position="184"/>
        <end position="198"/>
    </location>
</feature>
<dbReference type="SUPFAM" id="SSF50630">
    <property type="entry name" value="Acid proteases"/>
    <property type="match status" value="1"/>
</dbReference>
<keyword evidence="4" id="KW-1185">Reference proteome</keyword>
<feature type="compositionally biased region" description="Basic and acidic residues" evidence="1">
    <location>
        <begin position="211"/>
        <end position="242"/>
    </location>
</feature>
<dbReference type="Gramene" id="GBG73525">
    <property type="protein sequence ID" value="GBG73525"/>
    <property type="gene ID" value="CBR_g16868"/>
</dbReference>
<feature type="compositionally biased region" description="Basic and acidic residues" evidence="1">
    <location>
        <begin position="1083"/>
        <end position="1098"/>
    </location>
</feature>
<feature type="region of interest" description="Disordered" evidence="1">
    <location>
        <begin position="133"/>
        <end position="242"/>
    </location>
</feature>
<evidence type="ECO:0000256" key="1">
    <source>
        <dbReference type="SAM" id="MobiDB-lite"/>
    </source>
</evidence>
<sequence length="1098" mass="123100">MDGNIYDQFGEAIERRLGGVRAEAQRRAAAGPPPPAMFRLWQEKEEPPFGVEEVGSDEEVTQGLRGGSETEEPIIIESDDEDEEKRTEPPSVLFEKMEDVLDKMGRCQQKLVGLCEEVKGWRSNIPTVFLYDSGPESAPGRPRVNVVGSCPQSGMRGRPLTPQARLAQAARTRNQAKASTSQEPPRREHEPGRRKEVVEVEDDDDEEEEDERLRREEDQRVEQRARKKGTRGEAEPVIHDGPPKKKKYVVRLEEGFDVEKMIDRLLEGHNDLMTPRLHDELKGRLSRRLVPNVHLGTILPKEAEWAESGTKMDWKCVACDMVDLMVKGSKCAAMVDTGAEMNIIREADAIRFGLDIDHSDCGILHGASCKAMFCGITSNVLVEVGKEGLDQSGSLNSTGNVDEVPESQDDEFEEGEIKEAFRAEEYDGIYLELGLLLSCEMRLRDASGKDQRMLQRYLVRDGHLFVRREVGNPRRVVCGRNRQIDVVAALHDGIAGGHRGVQATYAKISELYYWDGMMDMVGKLCRSCVPCQERSRLRQGEPLRPRLEREVGAVVHLDLLFMPLGDQGYNYIFDARDNLSGFVDGRAIRTKTGLSLSELHRGILPALQEIGVYLPGGARIVIKIGAIEERIQEASDQVTRSRMDDKARWDQSARVMKVPLAVGDVVILYDSSLEKQWSRKLDKRWLGPYRIVRVGDFGAYQIEELNGTEWKDWVSGTRLKKFVAREEDEKHEEQVEGVPREEVPQEEVPREEVPREEVPREEVPREEAQGTHQESRLGDMGRRARKEVIEVGEGTPPQAPAMGLRLGDSQGSAQPRQEPPMGRAILEPEEARARRQAEREAFEFRVPTELATLPVAAAGPVVPLAVEEGLPPSSSEPAQGSAEGSMSVLLEVVHTMQEEVSLFSPEQRIEEPLEREIGIEVESVIESKLQRMGTPEYGPEEIEEQPMAVPGETLERRPQRLDTPEYVPTTGDLRSRLGSWATGSGSGGPIPGAEQQEVVSTAAPRSEQQGVVSTLEEEDEEEGDEEEGVKEEEEEEEEEEDEEEEDEEEEVEKEEEKEDNVAVAMEEEQEEEDEEGGEVVEEVDGKARVKMRVEGRGG</sequence>
<protein>
    <recommendedName>
        <fullName evidence="2">Integrase zinc-binding domain-containing protein</fullName>
    </recommendedName>
</protein>
<dbReference type="Proteomes" id="UP000265515">
    <property type="component" value="Unassembled WGS sequence"/>
</dbReference>
<evidence type="ECO:0000313" key="4">
    <source>
        <dbReference type="Proteomes" id="UP000265515"/>
    </source>
</evidence>
<feature type="compositionally biased region" description="Acidic residues" evidence="1">
    <location>
        <begin position="69"/>
        <end position="83"/>
    </location>
</feature>
<feature type="compositionally biased region" description="Acidic residues" evidence="1">
    <location>
        <begin position="403"/>
        <end position="412"/>
    </location>
</feature>
<dbReference type="Gene3D" id="1.10.340.70">
    <property type="match status" value="1"/>
</dbReference>
<dbReference type="Gene3D" id="2.40.70.10">
    <property type="entry name" value="Acid Proteases"/>
    <property type="match status" value="1"/>
</dbReference>
<dbReference type="InterPro" id="IPR041588">
    <property type="entry name" value="Integrase_H2C2"/>
</dbReference>
<feature type="compositionally biased region" description="Polar residues" evidence="1">
    <location>
        <begin position="171"/>
        <end position="182"/>
    </location>
</feature>
<feature type="region of interest" description="Disordered" evidence="1">
    <location>
        <begin position="921"/>
        <end position="1098"/>
    </location>
</feature>
<accession>A0A388KTY2</accession>
<feature type="compositionally biased region" description="Acidic residues" evidence="1">
    <location>
        <begin position="199"/>
        <end position="210"/>
    </location>
</feature>
<feature type="region of interest" description="Disordered" evidence="1">
    <location>
        <begin position="725"/>
        <end position="780"/>
    </location>
</feature>
<reference evidence="3 4" key="1">
    <citation type="journal article" date="2018" name="Cell">
        <title>The Chara Genome: Secondary Complexity and Implications for Plant Terrestrialization.</title>
        <authorList>
            <person name="Nishiyama T."/>
            <person name="Sakayama H."/>
            <person name="Vries J.D."/>
            <person name="Buschmann H."/>
            <person name="Saint-Marcoux D."/>
            <person name="Ullrich K.K."/>
            <person name="Haas F.B."/>
            <person name="Vanderstraeten L."/>
            <person name="Becker D."/>
            <person name="Lang D."/>
            <person name="Vosolsobe S."/>
            <person name="Rombauts S."/>
            <person name="Wilhelmsson P.K.I."/>
            <person name="Janitza P."/>
            <person name="Kern R."/>
            <person name="Heyl A."/>
            <person name="Rumpler F."/>
            <person name="Villalobos L.I.A.C."/>
            <person name="Clay J.M."/>
            <person name="Skokan R."/>
            <person name="Toyoda A."/>
            <person name="Suzuki Y."/>
            <person name="Kagoshima H."/>
            <person name="Schijlen E."/>
            <person name="Tajeshwar N."/>
            <person name="Catarino B."/>
            <person name="Hetherington A.J."/>
            <person name="Saltykova A."/>
            <person name="Bonnot C."/>
            <person name="Breuninger H."/>
            <person name="Symeonidi A."/>
            <person name="Radhakrishnan G.V."/>
            <person name="Van Nieuwerburgh F."/>
            <person name="Deforce D."/>
            <person name="Chang C."/>
            <person name="Karol K.G."/>
            <person name="Hedrich R."/>
            <person name="Ulvskov P."/>
            <person name="Glockner G."/>
            <person name="Delwiche C.F."/>
            <person name="Petrasek J."/>
            <person name="Van de Peer Y."/>
            <person name="Friml J."/>
            <person name="Beilby M."/>
            <person name="Dolan L."/>
            <person name="Kohara Y."/>
            <person name="Sugano S."/>
            <person name="Fujiyama A."/>
            <person name="Delaux P.-M."/>
            <person name="Quint M."/>
            <person name="TheiBen G."/>
            <person name="Hagemann M."/>
            <person name="Harholt J."/>
            <person name="Dunand C."/>
            <person name="Zachgo S."/>
            <person name="Langdale J."/>
            <person name="Maumus F."/>
            <person name="Straeten D.V.D."/>
            <person name="Gould S.B."/>
            <person name="Rensing S.A."/>
        </authorList>
    </citation>
    <scope>NUCLEOTIDE SEQUENCE [LARGE SCALE GENOMIC DNA]</scope>
    <source>
        <strain evidence="3 4">S276</strain>
    </source>
</reference>
<comment type="caution">
    <text evidence="3">The sequence shown here is derived from an EMBL/GenBank/DDBJ whole genome shotgun (WGS) entry which is preliminary data.</text>
</comment>